<evidence type="ECO:0000256" key="4">
    <source>
        <dbReference type="ARBA" id="ARBA00023163"/>
    </source>
</evidence>
<dbReference type="Pfam" id="PF03466">
    <property type="entry name" value="LysR_substrate"/>
    <property type="match status" value="1"/>
</dbReference>
<dbReference type="InterPro" id="IPR036390">
    <property type="entry name" value="WH_DNA-bd_sf"/>
</dbReference>
<keyword evidence="3 7" id="KW-0238">DNA-binding</keyword>
<dbReference type="InterPro" id="IPR000847">
    <property type="entry name" value="LysR_HTH_N"/>
</dbReference>
<dbReference type="InterPro" id="IPR036388">
    <property type="entry name" value="WH-like_DNA-bd_sf"/>
</dbReference>
<dbReference type="FunFam" id="1.10.10.10:FF:000001">
    <property type="entry name" value="LysR family transcriptional regulator"/>
    <property type="match status" value="1"/>
</dbReference>
<dbReference type="Pfam" id="PF00126">
    <property type="entry name" value="HTH_1"/>
    <property type="match status" value="1"/>
</dbReference>
<proteinExistence type="inferred from homology"/>
<dbReference type="EMBL" id="FNYE01000010">
    <property type="protein sequence ID" value="SEJ40942.1"/>
    <property type="molecule type" value="Genomic_DNA"/>
</dbReference>
<comment type="similarity">
    <text evidence="1">Belongs to the LysR transcriptional regulatory family.</text>
</comment>
<name>A0A1H6YUG0_9BURK</name>
<dbReference type="Proteomes" id="UP000198866">
    <property type="component" value="Unassembled WGS sequence"/>
</dbReference>
<protein>
    <submittedName>
        <fullName evidence="7">DNA-binding transcriptional regulator, LysR family</fullName>
    </submittedName>
</protein>
<dbReference type="Gene3D" id="3.40.190.10">
    <property type="entry name" value="Periplasmic binding protein-like II"/>
    <property type="match status" value="1"/>
</dbReference>
<keyword evidence="8" id="KW-1185">Reference proteome</keyword>
<evidence type="ECO:0000259" key="6">
    <source>
        <dbReference type="PROSITE" id="PS50931"/>
    </source>
</evidence>
<gene>
    <name evidence="7" type="ORF">SAMN05192539_1010149</name>
</gene>
<dbReference type="SUPFAM" id="SSF53850">
    <property type="entry name" value="Periplasmic binding protein-like II"/>
    <property type="match status" value="1"/>
</dbReference>
<dbReference type="SUPFAM" id="SSF46785">
    <property type="entry name" value="Winged helix' DNA-binding domain"/>
    <property type="match status" value="1"/>
</dbReference>
<dbReference type="InterPro" id="IPR005119">
    <property type="entry name" value="LysR_subst-bd"/>
</dbReference>
<sequence>MHYHCNSVQKFCYETMDIILARTFLEVSASGSFISAAERLHLTQTAVSARIRTLEEQLGRRLFVRNKAGARLTTAGERFVQHATTLVQVWEQARQHVALPPGREEGVSLGGELSLWHPLLTDWLIWMHRECPEIALRAEVDSPMRLLDRVHEGSLDIAVLYNPPQRPDLISELLVEERLVMVTTAPDAAMDPAEYVFVDWGPSFAANHHAAFPELSNPPVSISLGPLALTYLLSVGGSGYFRIGTAQPFLADGRLRLVNGAPEFSWSAYAVYARRQEGHVIDRVRHGLRAVATSYDEPLHGHDNDSRPTARSGKQRKSTTRRG</sequence>
<feature type="domain" description="HTH lysR-type" evidence="6">
    <location>
        <begin position="16"/>
        <end position="73"/>
    </location>
</feature>
<evidence type="ECO:0000256" key="1">
    <source>
        <dbReference type="ARBA" id="ARBA00009437"/>
    </source>
</evidence>
<dbReference type="STRING" id="667676.SAMN05192539_1010149"/>
<dbReference type="PRINTS" id="PR00039">
    <property type="entry name" value="HTHLYSR"/>
</dbReference>
<dbReference type="PANTHER" id="PTHR30579:SF8">
    <property type="entry name" value="HTH-TYPE TRANSCRIPTIONAL REGULATOR HDFR"/>
    <property type="match status" value="1"/>
</dbReference>
<dbReference type="PROSITE" id="PS50931">
    <property type="entry name" value="HTH_LYSR"/>
    <property type="match status" value="1"/>
</dbReference>
<evidence type="ECO:0000313" key="7">
    <source>
        <dbReference type="EMBL" id="SEJ40942.1"/>
    </source>
</evidence>
<organism evidence="7 8">
    <name type="scientific">Paraburkholderia diazotrophica</name>
    <dbReference type="NCBI Taxonomy" id="667676"/>
    <lineage>
        <taxon>Bacteria</taxon>
        <taxon>Pseudomonadati</taxon>
        <taxon>Pseudomonadota</taxon>
        <taxon>Betaproteobacteria</taxon>
        <taxon>Burkholderiales</taxon>
        <taxon>Burkholderiaceae</taxon>
        <taxon>Paraburkholderia</taxon>
    </lineage>
</organism>
<dbReference type="InterPro" id="IPR050176">
    <property type="entry name" value="LTTR"/>
</dbReference>
<keyword evidence="2" id="KW-0805">Transcription regulation</keyword>
<dbReference type="Gene3D" id="1.10.10.10">
    <property type="entry name" value="Winged helix-like DNA-binding domain superfamily/Winged helix DNA-binding domain"/>
    <property type="match status" value="1"/>
</dbReference>
<evidence type="ECO:0000256" key="2">
    <source>
        <dbReference type="ARBA" id="ARBA00023015"/>
    </source>
</evidence>
<accession>A0A1H6YUG0</accession>
<feature type="compositionally biased region" description="Basic and acidic residues" evidence="5">
    <location>
        <begin position="297"/>
        <end position="308"/>
    </location>
</feature>
<evidence type="ECO:0000256" key="5">
    <source>
        <dbReference type="SAM" id="MobiDB-lite"/>
    </source>
</evidence>
<feature type="region of interest" description="Disordered" evidence="5">
    <location>
        <begin position="295"/>
        <end position="323"/>
    </location>
</feature>
<dbReference type="PANTHER" id="PTHR30579">
    <property type="entry name" value="TRANSCRIPTIONAL REGULATOR"/>
    <property type="match status" value="1"/>
</dbReference>
<dbReference type="GO" id="GO:0003677">
    <property type="term" value="F:DNA binding"/>
    <property type="evidence" value="ECO:0007669"/>
    <property type="project" value="UniProtKB-KW"/>
</dbReference>
<keyword evidence="4" id="KW-0804">Transcription</keyword>
<dbReference type="AlphaFoldDB" id="A0A1H6YUG0"/>
<dbReference type="GO" id="GO:0003700">
    <property type="term" value="F:DNA-binding transcription factor activity"/>
    <property type="evidence" value="ECO:0007669"/>
    <property type="project" value="InterPro"/>
</dbReference>
<feature type="compositionally biased region" description="Basic residues" evidence="5">
    <location>
        <begin position="313"/>
        <end position="323"/>
    </location>
</feature>
<evidence type="ECO:0000256" key="3">
    <source>
        <dbReference type="ARBA" id="ARBA00023125"/>
    </source>
</evidence>
<reference evidence="8" key="1">
    <citation type="submission" date="2016-10" db="EMBL/GenBank/DDBJ databases">
        <authorList>
            <person name="Varghese N."/>
            <person name="Submissions S."/>
        </authorList>
    </citation>
    <scope>NUCLEOTIDE SEQUENCE [LARGE SCALE GENOMIC DNA]</scope>
    <source>
        <strain evidence="8">LMG 26031</strain>
    </source>
</reference>
<evidence type="ECO:0000313" key="8">
    <source>
        <dbReference type="Proteomes" id="UP000198866"/>
    </source>
</evidence>